<dbReference type="Pfam" id="PF00583">
    <property type="entry name" value="Acetyltransf_1"/>
    <property type="match status" value="1"/>
</dbReference>
<dbReference type="AlphaFoldDB" id="A0A2N5M8I2"/>
<dbReference type="GO" id="GO:0016747">
    <property type="term" value="F:acyltransferase activity, transferring groups other than amino-acyl groups"/>
    <property type="evidence" value="ECO:0007669"/>
    <property type="project" value="InterPro"/>
</dbReference>
<dbReference type="SUPFAM" id="SSF55729">
    <property type="entry name" value="Acyl-CoA N-acyltransferases (Nat)"/>
    <property type="match status" value="1"/>
</dbReference>
<proteinExistence type="predicted"/>
<dbReference type="EMBL" id="PGUY01000018">
    <property type="protein sequence ID" value="PLT30669.1"/>
    <property type="molecule type" value="Genomic_DNA"/>
</dbReference>
<dbReference type="Gene3D" id="3.40.630.30">
    <property type="match status" value="1"/>
</dbReference>
<protein>
    <submittedName>
        <fullName evidence="2">N-acetyltransferase</fullName>
    </submittedName>
</protein>
<keyword evidence="2" id="KW-0808">Transferase</keyword>
<reference evidence="2 3" key="1">
    <citation type="submission" date="2017-11" db="EMBL/GenBank/DDBJ databases">
        <title>Comparitive Functional Genomics of Dry Heat Resistant strains isolated from the Viking Spacecraft.</title>
        <authorList>
            <person name="Seuylemezian A."/>
            <person name="Cooper K."/>
            <person name="Vaishampayan P."/>
        </authorList>
    </citation>
    <scope>NUCLEOTIDE SEQUENCE [LARGE SCALE GENOMIC DNA]</scope>
    <source>
        <strain evidence="2 3">V1-29</strain>
    </source>
</reference>
<gene>
    <name evidence="2" type="ORF">CUU66_06550</name>
</gene>
<evidence type="ECO:0000313" key="3">
    <source>
        <dbReference type="Proteomes" id="UP000234748"/>
    </source>
</evidence>
<dbReference type="RefSeq" id="WP_101640877.1">
    <property type="nucleotide sequence ID" value="NZ_PGUY01000018.1"/>
</dbReference>
<dbReference type="OrthoDB" id="65897at2"/>
<dbReference type="Proteomes" id="UP000234748">
    <property type="component" value="Unassembled WGS sequence"/>
</dbReference>
<sequence>MEVKREAIIQGVNMKYMIRYANWNDLENCLMFEHHPDEALLLTKIELEQLIILEIDGEAAGYVKIDYIWGSLPFISLIKVREGIRGKGYGTQLLKFLENTLKEKGFSVLLSSSQVNEAGPQEWHRKQGFQECGILTGINGEGIGELFFKKALF</sequence>
<organism evidence="2 3">
    <name type="scientific">Peribacillus deserti</name>
    <dbReference type="NCBI Taxonomy" id="673318"/>
    <lineage>
        <taxon>Bacteria</taxon>
        <taxon>Bacillati</taxon>
        <taxon>Bacillota</taxon>
        <taxon>Bacilli</taxon>
        <taxon>Bacillales</taxon>
        <taxon>Bacillaceae</taxon>
        <taxon>Peribacillus</taxon>
    </lineage>
</organism>
<accession>A0A2N5M8I2</accession>
<evidence type="ECO:0000313" key="2">
    <source>
        <dbReference type="EMBL" id="PLT30669.1"/>
    </source>
</evidence>
<dbReference type="InterPro" id="IPR016181">
    <property type="entry name" value="Acyl_CoA_acyltransferase"/>
</dbReference>
<keyword evidence="3" id="KW-1185">Reference proteome</keyword>
<dbReference type="CDD" id="cd04301">
    <property type="entry name" value="NAT_SF"/>
    <property type="match status" value="1"/>
</dbReference>
<dbReference type="PROSITE" id="PS51186">
    <property type="entry name" value="GNAT"/>
    <property type="match status" value="1"/>
</dbReference>
<name>A0A2N5M8I2_9BACI</name>
<evidence type="ECO:0000259" key="1">
    <source>
        <dbReference type="PROSITE" id="PS51186"/>
    </source>
</evidence>
<feature type="domain" description="N-acetyltransferase" evidence="1">
    <location>
        <begin position="16"/>
        <end position="153"/>
    </location>
</feature>
<dbReference type="InterPro" id="IPR000182">
    <property type="entry name" value="GNAT_dom"/>
</dbReference>
<comment type="caution">
    <text evidence="2">The sequence shown here is derived from an EMBL/GenBank/DDBJ whole genome shotgun (WGS) entry which is preliminary data.</text>
</comment>